<keyword evidence="2" id="KW-1185">Reference proteome</keyword>
<reference evidence="1" key="1">
    <citation type="submission" date="2016-01" db="EMBL/GenBank/DDBJ databases">
        <authorList>
            <person name="Peeters C."/>
        </authorList>
    </citation>
    <scope>NUCLEOTIDE SEQUENCE [LARGE SCALE GENOMIC DNA]</scope>
    <source>
        <strain evidence="1">LMG 29317</strain>
    </source>
</reference>
<comment type="caution">
    <text evidence="1">The sequence shown here is derived from an EMBL/GenBank/DDBJ whole genome shotgun (WGS) entry which is preliminary data.</text>
</comment>
<proteinExistence type="predicted"/>
<evidence type="ECO:0000313" key="2">
    <source>
        <dbReference type="Proteomes" id="UP000055019"/>
    </source>
</evidence>
<gene>
    <name evidence="1" type="ORF">AWB74_04547</name>
</gene>
<dbReference type="AlphaFoldDB" id="A0A158JYB9"/>
<name>A0A158JYB9_9BURK</name>
<dbReference type="EMBL" id="FCOM02000021">
    <property type="protein sequence ID" value="SAL73798.1"/>
    <property type="molecule type" value="Genomic_DNA"/>
</dbReference>
<organism evidence="1 2">
    <name type="scientific">Caballeronia arvi</name>
    <dbReference type="NCBI Taxonomy" id="1777135"/>
    <lineage>
        <taxon>Bacteria</taxon>
        <taxon>Pseudomonadati</taxon>
        <taxon>Pseudomonadota</taxon>
        <taxon>Betaproteobacteria</taxon>
        <taxon>Burkholderiales</taxon>
        <taxon>Burkholderiaceae</taxon>
        <taxon>Caballeronia</taxon>
    </lineage>
</organism>
<accession>A0A158JYB9</accession>
<dbReference type="AntiFam" id="ANF00178">
    <property type="entry name" value="Shadow ORF (opposite dhbF)"/>
</dbReference>
<protein>
    <submittedName>
        <fullName evidence="1">Uncharacterized protein</fullName>
    </submittedName>
</protein>
<sequence>MRVTHAVGDRCIVHVEANRQRVDQQSQGLIDASLHAPEQHSAEHDASIGIERAASAQHARPCEMTQAREAHADVSRLRAQTRVQRGGQRHARFGDGRSVMVNVGEAEGQRGLADIGEHVAEERFMRFLTRTEPRLCDEIAERLGRAERMAAPVEDRANFRMHHFQRRMIADQVMPVQLHEPALAIGFMRDRDMQQRRTGKVEALRARIEMAREMVDHGPPRGIGLDLVDLHGRMTQHHLRGRGDAFVNESGAQNVMPFDDLLQCVEPRIETRAGVEREARRLQIRIAFGRQHVVKQNAFLQRCERINVLHIADAARHASDDTIDIRLRQFDQRQHVWRDRFAIRSDGIGRNDDVGFRRGVIDRVGECAEHGRGEKIAHAGLQTDAPHPLDERHREQRMPAEREEVVMPADSFDAEQLGPQLRERGFGLISRRFEGAQRKGIGLRIGQRAPIELAAGRERQRIERDERGGRHVVRQARAQMLAQFACVDAELVGGGDIGDQLLILRAWRARTRDDHGIAHGRMTRDL</sequence>
<dbReference type="Proteomes" id="UP000055019">
    <property type="component" value="Unassembled WGS sequence"/>
</dbReference>
<evidence type="ECO:0000313" key="1">
    <source>
        <dbReference type="EMBL" id="SAL73798.1"/>
    </source>
</evidence>